<comment type="cofactor">
    <cofactor evidence="1">
        <name>L-ascorbate</name>
        <dbReference type="ChEBI" id="CHEBI:38290"/>
    </cofactor>
</comment>
<accession>A0A443SJX3</accession>
<evidence type="ECO:0000256" key="3">
    <source>
        <dbReference type="ARBA" id="ARBA00022896"/>
    </source>
</evidence>
<gene>
    <name evidence="10" type="ORF">B4U80_10121</name>
</gene>
<name>A0A443SJX3_9ACAR</name>
<dbReference type="InterPro" id="IPR005123">
    <property type="entry name" value="Oxoglu/Fe-dep_dioxygenase_dom"/>
</dbReference>
<dbReference type="GO" id="GO:0160082">
    <property type="term" value="F:hypoxia-inducible factor-proline dioxygenase activity"/>
    <property type="evidence" value="ECO:0007669"/>
    <property type="project" value="UniProtKB-EC"/>
</dbReference>
<proteinExistence type="predicted"/>
<dbReference type="InterPro" id="IPR044862">
    <property type="entry name" value="Pro_4_hyd_alph_FE2OG_OXY"/>
</dbReference>
<evidence type="ECO:0000256" key="1">
    <source>
        <dbReference type="ARBA" id="ARBA00001961"/>
    </source>
</evidence>
<dbReference type="EC" id="1.14.11.29" evidence="7"/>
<dbReference type="PANTHER" id="PTHR12907">
    <property type="entry name" value="EGL NINE HOMOLOG-RELATED"/>
    <property type="match status" value="1"/>
</dbReference>
<reference evidence="10 11" key="1">
    <citation type="journal article" date="2018" name="Gigascience">
        <title>Genomes of trombidid mites reveal novel predicted allergens and laterally-transferred genes associated with secondary metabolism.</title>
        <authorList>
            <person name="Dong X."/>
            <person name="Chaisiri K."/>
            <person name="Xia D."/>
            <person name="Armstrong S.D."/>
            <person name="Fang Y."/>
            <person name="Donnelly M.J."/>
            <person name="Kadowaki T."/>
            <person name="McGarry J.W."/>
            <person name="Darby A.C."/>
            <person name="Makepeace B.L."/>
        </authorList>
    </citation>
    <scope>NUCLEOTIDE SEQUENCE [LARGE SCALE GENOMIC DNA]</scope>
    <source>
        <strain evidence="10">UoL-UT</strain>
    </source>
</reference>
<dbReference type="Proteomes" id="UP000288716">
    <property type="component" value="Unassembled WGS sequence"/>
</dbReference>
<keyword evidence="6" id="KW-0408">Iron</keyword>
<dbReference type="GO" id="GO:0071456">
    <property type="term" value="P:cellular response to hypoxia"/>
    <property type="evidence" value="ECO:0007669"/>
    <property type="project" value="TreeGrafter"/>
</dbReference>
<feature type="domain" description="Fe2OG dioxygenase" evidence="9">
    <location>
        <begin position="127"/>
        <end position="226"/>
    </location>
</feature>
<protein>
    <recommendedName>
        <fullName evidence="7">hypoxia-inducible factor-proline dioxygenase</fullName>
        <ecNumber evidence="7">1.14.11.29</ecNumber>
    </recommendedName>
</protein>
<organism evidence="10 11">
    <name type="scientific">Leptotrombidium deliense</name>
    <dbReference type="NCBI Taxonomy" id="299467"/>
    <lineage>
        <taxon>Eukaryota</taxon>
        <taxon>Metazoa</taxon>
        <taxon>Ecdysozoa</taxon>
        <taxon>Arthropoda</taxon>
        <taxon>Chelicerata</taxon>
        <taxon>Arachnida</taxon>
        <taxon>Acari</taxon>
        <taxon>Acariformes</taxon>
        <taxon>Trombidiformes</taxon>
        <taxon>Prostigmata</taxon>
        <taxon>Anystina</taxon>
        <taxon>Parasitengona</taxon>
        <taxon>Trombiculoidea</taxon>
        <taxon>Trombiculidae</taxon>
        <taxon>Leptotrombidium</taxon>
    </lineage>
</organism>
<dbReference type="STRING" id="299467.A0A443SJX3"/>
<keyword evidence="2" id="KW-0479">Metal-binding</keyword>
<dbReference type="EMBL" id="NCKV01001763">
    <property type="protein sequence ID" value="RWS27820.1"/>
    <property type="molecule type" value="Genomic_DNA"/>
</dbReference>
<evidence type="ECO:0000313" key="11">
    <source>
        <dbReference type="Proteomes" id="UP000288716"/>
    </source>
</evidence>
<evidence type="ECO:0000256" key="2">
    <source>
        <dbReference type="ARBA" id="ARBA00022723"/>
    </source>
</evidence>
<evidence type="ECO:0000256" key="7">
    <source>
        <dbReference type="ARBA" id="ARBA00039004"/>
    </source>
</evidence>
<evidence type="ECO:0000256" key="5">
    <source>
        <dbReference type="ARBA" id="ARBA00023002"/>
    </source>
</evidence>
<dbReference type="Gene3D" id="2.60.120.620">
    <property type="entry name" value="q2cbj1_9rhob like domain"/>
    <property type="match status" value="1"/>
</dbReference>
<dbReference type="InterPro" id="IPR006620">
    <property type="entry name" value="Pro_4_hyd_alph"/>
</dbReference>
<evidence type="ECO:0000259" key="9">
    <source>
        <dbReference type="PROSITE" id="PS51471"/>
    </source>
</evidence>
<dbReference type="GO" id="GO:0031418">
    <property type="term" value="F:L-ascorbic acid binding"/>
    <property type="evidence" value="ECO:0007669"/>
    <property type="project" value="UniProtKB-KW"/>
</dbReference>
<evidence type="ECO:0000256" key="4">
    <source>
        <dbReference type="ARBA" id="ARBA00022964"/>
    </source>
</evidence>
<dbReference type="OrthoDB" id="76265at2759"/>
<evidence type="ECO:0000313" key="10">
    <source>
        <dbReference type="EMBL" id="RWS27820.1"/>
    </source>
</evidence>
<keyword evidence="5" id="KW-0560">Oxidoreductase</keyword>
<evidence type="ECO:0000256" key="6">
    <source>
        <dbReference type="ARBA" id="ARBA00023004"/>
    </source>
</evidence>
<keyword evidence="11" id="KW-1185">Reference proteome</keyword>
<keyword evidence="3" id="KW-0847">Vitamin C</keyword>
<dbReference type="AlphaFoldDB" id="A0A443SJX3"/>
<dbReference type="PANTHER" id="PTHR12907:SF26">
    <property type="entry name" value="HIF PROLYL HYDROXYLASE, ISOFORM C"/>
    <property type="match status" value="1"/>
</dbReference>
<comment type="caution">
    <text evidence="10">The sequence shown here is derived from an EMBL/GenBank/DDBJ whole genome shotgun (WGS) entry which is preliminary data.</text>
</comment>
<dbReference type="InterPro" id="IPR051559">
    <property type="entry name" value="HIF_prolyl_hydroxylases"/>
</dbReference>
<dbReference type="SMART" id="SM00702">
    <property type="entry name" value="P4Hc"/>
    <property type="match status" value="1"/>
</dbReference>
<dbReference type="PROSITE" id="PS51471">
    <property type="entry name" value="FE2OG_OXY"/>
    <property type="match status" value="1"/>
</dbReference>
<dbReference type="Pfam" id="PF13640">
    <property type="entry name" value="2OG-FeII_Oxy_3"/>
    <property type="match status" value="1"/>
</dbReference>
<dbReference type="GO" id="GO:0008198">
    <property type="term" value="F:ferrous iron binding"/>
    <property type="evidence" value="ECO:0007669"/>
    <property type="project" value="TreeGrafter"/>
</dbReference>
<sequence>MTGENCVKQEQVNHERLPPTIEECSRILCDLRKYGVCTIDNFLGAELGNAILLEVKCLYSSQIFRDGQLVRNSAASTSIRNDKVLFVHGNEPWSANINKFIATLEKSLLQYAIVPTNKFLGDYNIKRRTKAMVSCYPGNGTYYRKHVDNPNGDGRRLTCLYYLNKDWDDEKMGGTLRIFPSEHKDIVANISPIFDRLVLFWSDRRNPHEVLPAFKDRFAITVWYCD</sequence>
<evidence type="ECO:0000256" key="8">
    <source>
        <dbReference type="ARBA" id="ARBA00049134"/>
    </source>
</evidence>
<keyword evidence="4" id="KW-0223">Dioxygenase</keyword>
<dbReference type="VEuPathDB" id="VectorBase:LDEU004222"/>
<comment type="catalytic activity">
    <reaction evidence="8">
        <text>L-prolyl-[hypoxia-inducible factor alpha subunit] + 2-oxoglutarate + O2 = trans-4-hydroxy-L-prolyl-[hypoxia-inducible factor alpha subunit] + succinate + CO2</text>
        <dbReference type="Rhea" id="RHEA:48400"/>
        <dbReference type="Rhea" id="RHEA-COMP:12093"/>
        <dbReference type="Rhea" id="RHEA-COMP:12094"/>
        <dbReference type="ChEBI" id="CHEBI:15379"/>
        <dbReference type="ChEBI" id="CHEBI:16526"/>
        <dbReference type="ChEBI" id="CHEBI:16810"/>
        <dbReference type="ChEBI" id="CHEBI:30031"/>
        <dbReference type="ChEBI" id="CHEBI:50342"/>
        <dbReference type="ChEBI" id="CHEBI:61965"/>
        <dbReference type="EC" id="1.14.11.29"/>
    </reaction>
</comment>